<proteinExistence type="predicted"/>
<dbReference type="Proteomes" id="UP000631114">
    <property type="component" value="Unassembled WGS sequence"/>
</dbReference>
<reference evidence="2 3" key="1">
    <citation type="submission" date="2020-10" db="EMBL/GenBank/DDBJ databases">
        <title>The Coptis chinensis genome and diversification of protoberbering-type alkaloids.</title>
        <authorList>
            <person name="Wang B."/>
            <person name="Shu S."/>
            <person name="Song C."/>
            <person name="Liu Y."/>
        </authorList>
    </citation>
    <scope>NUCLEOTIDE SEQUENCE [LARGE SCALE GENOMIC DNA]</scope>
    <source>
        <strain evidence="2">HL-2020</strain>
        <tissue evidence="2">Leaf</tissue>
    </source>
</reference>
<feature type="region of interest" description="Disordered" evidence="1">
    <location>
        <begin position="99"/>
        <end position="118"/>
    </location>
</feature>
<dbReference type="SUPFAM" id="SSF56219">
    <property type="entry name" value="DNase I-like"/>
    <property type="match status" value="1"/>
</dbReference>
<sequence length="241" mass="27934">MLQQQNFWYREMWAGTIGRIERHEVQGGLKRAVTLADFEEFVILGGLREEEGIHQTESVAAPAPSPHMREEDLLILRNGNNSEVEKVLHLLVLKQQVRELESKPPDPTSPQSSNWSDMIEGEVEDQLQRNKERYKPQWQLHLTLFQPPGPDQDLGLRVRKNNSTFIIHPNKYPIFSMRCIYWNIRGIANDKSQNRLSKLINKWGPEIVGIAESMIYPTDLPMSFLQSLRMSSALYSNRSRI</sequence>
<dbReference type="EMBL" id="JADFTS010000003">
    <property type="protein sequence ID" value="KAF9613812.1"/>
    <property type="molecule type" value="Genomic_DNA"/>
</dbReference>
<evidence type="ECO:0000313" key="3">
    <source>
        <dbReference type="Proteomes" id="UP000631114"/>
    </source>
</evidence>
<protein>
    <recommendedName>
        <fullName evidence="4">Endonuclease/exonuclease/phosphatase domain-containing protein</fullName>
    </recommendedName>
</protein>
<dbReference type="AlphaFoldDB" id="A0A835ICG2"/>
<name>A0A835ICG2_9MAGN</name>
<accession>A0A835ICG2</accession>
<evidence type="ECO:0000313" key="2">
    <source>
        <dbReference type="EMBL" id="KAF9613812.1"/>
    </source>
</evidence>
<gene>
    <name evidence="2" type="ORF">IFM89_011981</name>
</gene>
<organism evidence="2 3">
    <name type="scientific">Coptis chinensis</name>
    <dbReference type="NCBI Taxonomy" id="261450"/>
    <lineage>
        <taxon>Eukaryota</taxon>
        <taxon>Viridiplantae</taxon>
        <taxon>Streptophyta</taxon>
        <taxon>Embryophyta</taxon>
        <taxon>Tracheophyta</taxon>
        <taxon>Spermatophyta</taxon>
        <taxon>Magnoliopsida</taxon>
        <taxon>Ranunculales</taxon>
        <taxon>Ranunculaceae</taxon>
        <taxon>Coptidoideae</taxon>
        <taxon>Coptis</taxon>
    </lineage>
</organism>
<evidence type="ECO:0008006" key="4">
    <source>
        <dbReference type="Google" id="ProtNLM"/>
    </source>
</evidence>
<evidence type="ECO:0000256" key="1">
    <source>
        <dbReference type="SAM" id="MobiDB-lite"/>
    </source>
</evidence>
<dbReference type="InterPro" id="IPR036691">
    <property type="entry name" value="Endo/exonu/phosph_ase_sf"/>
</dbReference>
<dbReference type="OrthoDB" id="1113909at2759"/>
<keyword evidence="3" id="KW-1185">Reference proteome</keyword>
<comment type="caution">
    <text evidence="2">The sequence shown here is derived from an EMBL/GenBank/DDBJ whole genome shotgun (WGS) entry which is preliminary data.</text>
</comment>